<dbReference type="Proteomes" id="UP000526734">
    <property type="component" value="Unassembled WGS sequence"/>
</dbReference>
<organism evidence="2 3">
    <name type="scientific">Amycolatopsis dendrobii</name>
    <dbReference type="NCBI Taxonomy" id="2760662"/>
    <lineage>
        <taxon>Bacteria</taxon>
        <taxon>Bacillati</taxon>
        <taxon>Actinomycetota</taxon>
        <taxon>Actinomycetes</taxon>
        <taxon>Pseudonocardiales</taxon>
        <taxon>Pseudonocardiaceae</taxon>
        <taxon>Amycolatopsis</taxon>
    </lineage>
</organism>
<dbReference type="CDD" id="cd00531">
    <property type="entry name" value="NTF2_like"/>
    <property type="match status" value="1"/>
</dbReference>
<keyword evidence="3" id="KW-1185">Reference proteome</keyword>
<evidence type="ECO:0000313" key="2">
    <source>
        <dbReference type="EMBL" id="MBB1156305.1"/>
    </source>
</evidence>
<protein>
    <submittedName>
        <fullName evidence="2">Nuclear transport factor 2 family protein</fullName>
    </submittedName>
</protein>
<reference evidence="2 3" key="1">
    <citation type="submission" date="2020-08" db="EMBL/GenBank/DDBJ databases">
        <title>Amycolatopsis sp. nov. DR6-1 isolated from Dendrobium heterocarpum.</title>
        <authorList>
            <person name="Tedsree N."/>
            <person name="Kuncharoen N."/>
            <person name="Likhitwitayawuid K."/>
            <person name="Tanasupawat S."/>
        </authorList>
    </citation>
    <scope>NUCLEOTIDE SEQUENCE [LARGE SCALE GENOMIC DNA]</scope>
    <source>
        <strain evidence="2 3">DR6-1</strain>
    </source>
</reference>
<proteinExistence type="predicted"/>
<gene>
    <name evidence="2" type="ORF">H4281_24405</name>
</gene>
<dbReference type="InterPro" id="IPR032710">
    <property type="entry name" value="NTF2-like_dom_sf"/>
</dbReference>
<evidence type="ECO:0000259" key="1">
    <source>
        <dbReference type="Pfam" id="PF13577"/>
    </source>
</evidence>
<sequence>MDRIAQLEARLARLEDEREISRLIAAYGPLVDAGAAEDVAALWTEDGVYDVDEIYLEGREQLARMVRSSAHQGWISGGCAHFVGPPHVTVDGDTAIAVCHSLMVVYQDDRFVVRRATANHWALARTDAGWKVTRRTNRVLDGRAESPGLLRQGAYGEPAFL</sequence>
<feature type="domain" description="SnoaL-like" evidence="1">
    <location>
        <begin position="13"/>
        <end position="136"/>
    </location>
</feature>
<dbReference type="Pfam" id="PF13577">
    <property type="entry name" value="SnoaL_4"/>
    <property type="match status" value="1"/>
</dbReference>
<name>A0A7W3W031_9PSEU</name>
<evidence type="ECO:0000313" key="3">
    <source>
        <dbReference type="Proteomes" id="UP000526734"/>
    </source>
</evidence>
<dbReference type="InterPro" id="IPR037401">
    <property type="entry name" value="SnoaL-like"/>
</dbReference>
<dbReference type="SUPFAM" id="SSF54427">
    <property type="entry name" value="NTF2-like"/>
    <property type="match status" value="1"/>
</dbReference>
<comment type="caution">
    <text evidence="2">The sequence shown here is derived from an EMBL/GenBank/DDBJ whole genome shotgun (WGS) entry which is preliminary data.</text>
</comment>
<dbReference type="EMBL" id="JACGZW010000008">
    <property type="protein sequence ID" value="MBB1156305.1"/>
    <property type="molecule type" value="Genomic_DNA"/>
</dbReference>
<dbReference type="AlphaFoldDB" id="A0A7W3W031"/>
<dbReference type="Gene3D" id="3.10.450.50">
    <property type="match status" value="1"/>
</dbReference>
<dbReference type="RefSeq" id="WP_182893253.1">
    <property type="nucleotide sequence ID" value="NZ_JACGZW010000008.1"/>
</dbReference>
<accession>A0A7W3W031</accession>